<feature type="domain" description="HTH cro/C1-type" evidence="1">
    <location>
        <begin position="6"/>
        <end position="35"/>
    </location>
</feature>
<evidence type="ECO:0000259" key="1">
    <source>
        <dbReference type="PROSITE" id="PS50943"/>
    </source>
</evidence>
<dbReference type="Gene3D" id="1.10.260.40">
    <property type="entry name" value="lambda repressor-like DNA-binding domains"/>
    <property type="match status" value="1"/>
</dbReference>
<protein>
    <recommendedName>
        <fullName evidence="1">HTH cro/C1-type domain-containing protein</fullName>
    </recommendedName>
</protein>
<accession>A0A2H9T8U3</accession>
<gene>
    <name evidence="2" type="ORF">CI610_01366</name>
</gene>
<dbReference type="InterPro" id="IPR010982">
    <property type="entry name" value="Lambda_DNA-bd_dom_sf"/>
</dbReference>
<comment type="caution">
    <text evidence="2">The sequence shown here is derived from an EMBL/GenBank/DDBJ whole genome shotgun (WGS) entry which is preliminary data.</text>
</comment>
<evidence type="ECO:0000313" key="2">
    <source>
        <dbReference type="EMBL" id="PJE79652.1"/>
    </source>
</evidence>
<name>A0A2H9T8U3_9ZZZZ</name>
<dbReference type="AlphaFoldDB" id="A0A2H9T8U3"/>
<dbReference type="CDD" id="cd00093">
    <property type="entry name" value="HTH_XRE"/>
    <property type="match status" value="1"/>
</dbReference>
<sequence>MTSKEVKNIRISLNLTQKQLADLCGCTLRTYQRWEESGVNRHVERLLMLMTSEEVRKLASRL</sequence>
<dbReference type="EMBL" id="NSIT01000055">
    <property type="protein sequence ID" value="PJE79652.1"/>
    <property type="molecule type" value="Genomic_DNA"/>
</dbReference>
<dbReference type="SUPFAM" id="SSF47413">
    <property type="entry name" value="lambda repressor-like DNA-binding domains"/>
    <property type="match status" value="1"/>
</dbReference>
<proteinExistence type="predicted"/>
<dbReference type="GO" id="GO:0003677">
    <property type="term" value="F:DNA binding"/>
    <property type="evidence" value="ECO:0007669"/>
    <property type="project" value="InterPro"/>
</dbReference>
<dbReference type="PROSITE" id="PS50943">
    <property type="entry name" value="HTH_CROC1"/>
    <property type="match status" value="1"/>
</dbReference>
<organism evidence="2">
    <name type="scientific">invertebrate metagenome</name>
    <dbReference type="NCBI Taxonomy" id="1711999"/>
    <lineage>
        <taxon>unclassified sequences</taxon>
        <taxon>metagenomes</taxon>
        <taxon>organismal metagenomes</taxon>
    </lineage>
</organism>
<dbReference type="InterPro" id="IPR001387">
    <property type="entry name" value="Cro/C1-type_HTH"/>
</dbReference>
<reference evidence="2" key="1">
    <citation type="journal article" date="2017" name="Appl. Environ. Microbiol.">
        <title>Molecular characterization of an Endozoicomonas-like organism causing infection in king scallop Pecten maximus L.</title>
        <authorList>
            <person name="Cano I."/>
            <person name="van Aerle R."/>
            <person name="Ross S."/>
            <person name="Verner-Jeffreys D.W."/>
            <person name="Paley R.K."/>
            <person name="Rimmer G."/>
            <person name="Ryder D."/>
            <person name="Hooper P."/>
            <person name="Stone D."/>
            <person name="Feist S.W."/>
        </authorList>
    </citation>
    <scope>NUCLEOTIDE SEQUENCE</scope>
</reference>
<dbReference type="Pfam" id="PF01381">
    <property type="entry name" value="HTH_3"/>
    <property type="match status" value="1"/>
</dbReference>